<dbReference type="GO" id="GO:0006730">
    <property type="term" value="P:one-carbon metabolic process"/>
    <property type="evidence" value="ECO:0007669"/>
    <property type="project" value="UniProtKB-UniRule"/>
</dbReference>
<evidence type="ECO:0000256" key="9">
    <source>
        <dbReference type="ARBA" id="ARBA00023136"/>
    </source>
</evidence>
<dbReference type="Proteomes" id="UP000679213">
    <property type="component" value="Chromosome I"/>
</dbReference>
<evidence type="ECO:0000313" key="11">
    <source>
        <dbReference type="EMBL" id="CAB3287698.1"/>
    </source>
</evidence>
<dbReference type="InterPro" id="IPR005866">
    <property type="entry name" value="THM_MeTrfase_su_G"/>
</dbReference>
<comment type="similarity">
    <text evidence="10">Belongs to the MtrG family.</text>
</comment>
<keyword evidence="8 10" id="KW-0484">Methanogenesis</keyword>
<accession>A0A8D6SWH4</accession>
<keyword evidence="2 10" id="KW-0554">One-carbon metabolism</keyword>
<dbReference type="GO" id="GO:0032259">
    <property type="term" value="P:methylation"/>
    <property type="evidence" value="ECO:0007669"/>
    <property type="project" value="UniProtKB-KW"/>
</dbReference>
<reference evidence="11 12" key="1">
    <citation type="submission" date="2020-04" db="EMBL/GenBank/DDBJ databases">
        <authorList>
            <consortium name="Genoscope - CEA"/>
            <person name="William W."/>
        </authorList>
    </citation>
    <scope>NUCLEOTIDE SEQUENCE [LARGE SCALE GENOMIC DNA]</scope>
    <source>
        <strain evidence="11 12">SG7</strain>
    </source>
</reference>
<dbReference type="EC" id="7.2.1.4" evidence="10"/>
<dbReference type="RefSeq" id="WP_214400250.1">
    <property type="nucleotide sequence ID" value="NZ_LR792632.1"/>
</dbReference>
<feature type="transmembrane region" description="Helical" evidence="10">
    <location>
        <begin position="44"/>
        <end position="63"/>
    </location>
</feature>
<keyword evidence="1 10" id="KW-1003">Cell membrane</keyword>
<comment type="subunit">
    <text evidence="10">The complex is composed of 8 subunits; MtrA, MtrB, MtrC, MtrD, MtrE, MtrF, MtrG and MtrH.</text>
</comment>
<dbReference type="GO" id="GO:0019386">
    <property type="term" value="P:methanogenesis, from carbon dioxide"/>
    <property type="evidence" value="ECO:0007669"/>
    <property type="project" value="UniProtKB-UniRule"/>
</dbReference>
<dbReference type="PIRSF" id="PIRSF006500">
    <property type="entry name" value="MtrG"/>
    <property type="match status" value="1"/>
</dbReference>
<comment type="catalytic activity">
    <reaction evidence="10">
        <text>5-methyl-5,6,7,8-tetrahydromethanopterin + coenzyme M + 2 Na(+)(in) = 5,6,7,8-tetrahydromethanopterin + methyl-coenzyme M + 2 Na(+)(out)</text>
        <dbReference type="Rhea" id="RHEA:53492"/>
        <dbReference type="ChEBI" id="CHEBI:29101"/>
        <dbReference type="ChEBI" id="CHEBI:58103"/>
        <dbReference type="ChEBI" id="CHEBI:58116"/>
        <dbReference type="ChEBI" id="CHEBI:58286"/>
        <dbReference type="ChEBI" id="CHEBI:58319"/>
        <dbReference type="EC" id="7.2.1.4"/>
    </reaction>
</comment>
<dbReference type="GO" id="GO:0005886">
    <property type="term" value="C:plasma membrane"/>
    <property type="evidence" value="ECO:0007669"/>
    <property type="project" value="UniProtKB-SubCell"/>
</dbReference>
<evidence type="ECO:0000256" key="4">
    <source>
        <dbReference type="ARBA" id="ARBA00022679"/>
    </source>
</evidence>
<dbReference type="EMBL" id="LR792632">
    <property type="protein sequence ID" value="CAB3287698.1"/>
    <property type="molecule type" value="Genomic_DNA"/>
</dbReference>
<dbReference type="UniPathway" id="UPA00640">
    <property type="reaction ID" value="UER00698"/>
</dbReference>
<evidence type="ECO:0000256" key="10">
    <source>
        <dbReference type="HAMAP-Rule" id="MF_01500"/>
    </source>
</evidence>
<evidence type="ECO:0000313" key="12">
    <source>
        <dbReference type="Proteomes" id="UP000679213"/>
    </source>
</evidence>
<evidence type="ECO:0000256" key="8">
    <source>
        <dbReference type="ARBA" id="ARBA00022994"/>
    </source>
</evidence>
<name>A0A8D6SXB8_9EURY</name>
<dbReference type="GeneID" id="65883147"/>
<proteinExistence type="inferred from homology"/>
<keyword evidence="5 10" id="KW-0812">Transmembrane</keyword>
<accession>A0A8D6SXB8</accession>
<sequence length="74" mass="8340">MTIITPSDDFKKIMKKLDELEEKVENTNAEIFQRAGKKVGRDIGIAYGLIIGTILSIILPNLLNIMQLIIKMSH</sequence>
<dbReference type="NCBIfam" id="TIGR01149">
    <property type="entry name" value="mtrG"/>
    <property type="match status" value="1"/>
</dbReference>
<keyword evidence="7 10" id="KW-1133">Transmembrane helix</keyword>
<dbReference type="Pfam" id="PF04210">
    <property type="entry name" value="MtrG"/>
    <property type="match status" value="1"/>
</dbReference>
<keyword evidence="4 10" id="KW-0808">Transferase</keyword>
<evidence type="ECO:0000256" key="6">
    <source>
        <dbReference type="ARBA" id="ARBA00022967"/>
    </source>
</evidence>
<evidence type="ECO:0000256" key="5">
    <source>
        <dbReference type="ARBA" id="ARBA00022692"/>
    </source>
</evidence>
<evidence type="ECO:0000256" key="1">
    <source>
        <dbReference type="ARBA" id="ARBA00022475"/>
    </source>
</evidence>
<keyword evidence="12" id="KW-1185">Reference proteome</keyword>
<evidence type="ECO:0000256" key="3">
    <source>
        <dbReference type="ARBA" id="ARBA00022603"/>
    </source>
</evidence>
<dbReference type="AlphaFoldDB" id="A0A8D6SXB8"/>
<organism evidence="11 12">
    <name type="scientific">Methanocaldococcus lauensis</name>
    <dbReference type="NCBI Taxonomy" id="2546128"/>
    <lineage>
        <taxon>Archaea</taxon>
        <taxon>Methanobacteriati</taxon>
        <taxon>Methanobacteriota</taxon>
        <taxon>Methanomada group</taxon>
        <taxon>Methanococci</taxon>
        <taxon>Methanococcales</taxon>
        <taxon>Methanocaldococcaceae</taxon>
        <taxon>Methanocaldococcus</taxon>
    </lineage>
</organism>
<comment type="function">
    <text evidence="10">Part of a complex that catalyzes the formation of methyl-coenzyme M and tetrahydromethanopterin from coenzyme M and methyl-tetrahydromethanopterin. This is an energy-conserving, sodium-ion translocating step.</text>
</comment>
<evidence type="ECO:0000256" key="7">
    <source>
        <dbReference type="ARBA" id="ARBA00022989"/>
    </source>
</evidence>
<comment type="pathway">
    <text evidence="10">One-carbon metabolism; methanogenesis from CO(2); methyl-coenzyme M from 5,10-methylene-5,6,7,8-tetrahydromethanopterin: step 2/2.</text>
</comment>
<comment type="subcellular location">
    <subcellularLocation>
        <location evidence="10">Cell membrane</location>
        <topology evidence="10">Single-pass membrane protein</topology>
    </subcellularLocation>
</comment>
<evidence type="ECO:0000256" key="2">
    <source>
        <dbReference type="ARBA" id="ARBA00022563"/>
    </source>
</evidence>
<dbReference type="GO" id="GO:0030269">
    <property type="term" value="F:tetrahydromethanopterin S-methyltransferase activity"/>
    <property type="evidence" value="ECO:0007669"/>
    <property type="project" value="UniProtKB-UniRule"/>
</dbReference>
<gene>
    <name evidence="10 11" type="primary">mtrG</name>
    <name evidence="11" type="ORF">MLAUSG7_0346</name>
</gene>
<protein>
    <recommendedName>
        <fullName evidence="10">Tetrahydromethanopterin S-methyltransferase subunit G</fullName>
        <ecNumber evidence="10">7.2.1.4</ecNumber>
    </recommendedName>
    <alternativeName>
        <fullName evidence="10">N5-methyltetrahydromethanopterin--coenzyme M methyltransferase subunit G</fullName>
    </alternativeName>
</protein>
<dbReference type="HAMAP" id="MF_01500">
    <property type="entry name" value="MtrG"/>
    <property type="match status" value="1"/>
</dbReference>
<keyword evidence="6 10" id="KW-1278">Translocase</keyword>
<keyword evidence="9 10" id="KW-0472">Membrane</keyword>
<keyword evidence="3 10" id="KW-0489">Methyltransferase</keyword>
<dbReference type="KEGG" id="mesg:MLAUSG7_0346"/>